<feature type="transmembrane region" description="Helical" evidence="2">
    <location>
        <begin position="354"/>
        <end position="379"/>
    </location>
</feature>
<keyword evidence="2" id="KW-0812">Transmembrane</keyword>
<evidence type="ECO:0000256" key="1">
    <source>
        <dbReference type="SAM" id="MobiDB-lite"/>
    </source>
</evidence>
<feature type="region of interest" description="Disordered" evidence="1">
    <location>
        <begin position="141"/>
        <end position="178"/>
    </location>
</feature>
<dbReference type="EMBL" id="BABT02000062">
    <property type="protein sequence ID" value="GAA95601.1"/>
    <property type="molecule type" value="Genomic_DNA"/>
</dbReference>
<accession>G7DYE1</accession>
<dbReference type="Proteomes" id="UP000009131">
    <property type="component" value="Unassembled WGS sequence"/>
</dbReference>
<organism evidence="3 4">
    <name type="scientific">Mixia osmundae (strain CBS 9802 / IAM 14324 / JCM 22182 / KY 12970)</name>
    <dbReference type="NCBI Taxonomy" id="764103"/>
    <lineage>
        <taxon>Eukaryota</taxon>
        <taxon>Fungi</taxon>
        <taxon>Dikarya</taxon>
        <taxon>Basidiomycota</taxon>
        <taxon>Pucciniomycotina</taxon>
        <taxon>Mixiomycetes</taxon>
        <taxon>Mixiales</taxon>
        <taxon>Mixiaceae</taxon>
        <taxon>Mixia</taxon>
    </lineage>
</organism>
<feature type="region of interest" description="Disordered" evidence="1">
    <location>
        <begin position="195"/>
        <end position="318"/>
    </location>
</feature>
<feature type="compositionally biased region" description="Low complexity" evidence="1">
    <location>
        <begin position="1"/>
        <end position="21"/>
    </location>
</feature>
<sequence>MSPDGTVTSPTGSTTTRASRSPDSPGSPAKDKGKARQVDELPNEASLPLSQQPRDEGEDEDDVALLVYDQAHLAGPSDASPEHSSAGASRLRRSTLGRPASLVSAKTIGAGANTLVNRLSMAVDTVSHRVAHSLQTAGAEVLPHTASNGHTHPASTSASRRSRARATQSLHLAPEELESMYSPPLTELALKTLSTSHKSPLARQAGLTPPRAHDAQSLSNRTSDTASTMRPQENLDELDYLTRSSGAPLPPTPGIPRSQRISKPQVIVTSTEPYDRQEPSSWESPTRLRPPRDMEKGTEGNADSDDDDDEEAEEDDNVSVLAVDTLNKGTQGRGGWKMIGMSTDGTSRFEPLTWLEVTVVSLSGVGIAAVSAVAVVIVVRG</sequence>
<feature type="compositionally biased region" description="Polar residues" evidence="1">
    <location>
        <begin position="259"/>
        <end position="272"/>
    </location>
</feature>
<keyword evidence="4" id="KW-1185">Reference proteome</keyword>
<proteinExistence type="predicted"/>
<comment type="caution">
    <text evidence="3">The sequence shown here is derived from an EMBL/GenBank/DDBJ whole genome shotgun (WGS) entry which is preliminary data.</text>
</comment>
<reference evidence="3 4" key="2">
    <citation type="journal article" date="2012" name="Open Biol.">
        <title>Characteristics of nucleosomes and linker DNA regions on the genome of the basidiomycete Mixia osmundae revealed by mono- and dinucleosome mapping.</title>
        <authorList>
            <person name="Nishida H."/>
            <person name="Kondo S."/>
            <person name="Matsumoto T."/>
            <person name="Suzuki Y."/>
            <person name="Yoshikawa H."/>
            <person name="Taylor T.D."/>
            <person name="Sugiyama J."/>
        </authorList>
    </citation>
    <scope>NUCLEOTIDE SEQUENCE [LARGE SCALE GENOMIC DNA]</scope>
    <source>
        <strain evidence="4">CBS 9802 / IAM 14324 / JCM 22182 / KY 12970</strain>
    </source>
</reference>
<name>G7DYE1_MIXOS</name>
<keyword evidence="2" id="KW-0472">Membrane</keyword>
<feature type="compositionally biased region" description="Acidic residues" evidence="1">
    <location>
        <begin position="302"/>
        <end position="317"/>
    </location>
</feature>
<evidence type="ECO:0000313" key="4">
    <source>
        <dbReference type="Proteomes" id="UP000009131"/>
    </source>
</evidence>
<evidence type="ECO:0000313" key="3">
    <source>
        <dbReference type="EMBL" id="GAA95601.1"/>
    </source>
</evidence>
<reference evidence="3 4" key="1">
    <citation type="journal article" date="2011" name="J. Gen. Appl. Microbiol.">
        <title>Draft genome sequencing of the enigmatic basidiomycete Mixia osmundae.</title>
        <authorList>
            <person name="Nishida H."/>
            <person name="Nagatsuka Y."/>
            <person name="Sugiyama J."/>
        </authorList>
    </citation>
    <scope>NUCLEOTIDE SEQUENCE [LARGE SCALE GENOMIC DNA]</scope>
    <source>
        <strain evidence="4">CBS 9802 / IAM 14324 / JCM 22182 / KY 12970</strain>
    </source>
</reference>
<feature type="region of interest" description="Disordered" evidence="1">
    <location>
        <begin position="1"/>
        <end position="93"/>
    </location>
</feature>
<dbReference type="AlphaFoldDB" id="G7DYE1"/>
<dbReference type="RefSeq" id="XP_014570101.1">
    <property type="nucleotide sequence ID" value="XM_014714615.1"/>
</dbReference>
<feature type="compositionally biased region" description="Basic and acidic residues" evidence="1">
    <location>
        <begin position="29"/>
        <end position="39"/>
    </location>
</feature>
<protein>
    <submittedName>
        <fullName evidence="3">Uncharacterized protein</fullName>
    </submittedName>
</protein>
<dbReference type="HOGENOM" id="CLU_725796_0_0_1"/>
<gene>
    <name evidence="3" type="primary">Mo02257</name>
    <name evidence="3" type="ORF">E5Q_02257</name>
</gene>
<evidence type="ECO:0000256" key="2">
    <source>
        <dbReference type="SAM" id="Phobius"/>
    </source>
</evidence>
<feature type="compositionally biased region" description="Polar residues" evidence="1">
    <location>
        <begin position="216"/>
        <end position="231"/>
    </location>
</feature>
<dbReference type="InParanoid" id="G7DYE1"/>
<keyword evidence="2" id="KW-1133">Transmembrane helix</keyword>